<keyword evidence="1" id="KW-0732">Signal</keyword>
<feature type="chain" id="PRO_5022674379" description="DUF885 domain-containing protein" evidence="1">
    <location>
        <begin position="21"/>
        <end position="586"/>
    </location>
</feature>
<dbReference type="EMBL" id="SJPJ01000001">
    <property type="protein sequence ID" value="TWT84299.1"/>
    <property type="molecule type" value="Genomic_DNA"/>
</dbReference>
<dbReference type="Proteomes" id="UP000315010">
    <property type="component" value="Unassembled WGS sequence"/>
</dbReference>
<evidence type="ECO:0008006" key="4">
    <source>
        <dbReference type="Google" id="ProtNLM"/>
    </source>
</evidence>
<dbReference type="RefSeq" id="WP_419194878.1">
    <property type="nucleotide sequence ID" value="NZ_SJPJ01000001.1"/>
</dbReference>
<name>A0A5C5ZAA5_9BACT</name>
<organism evidence="2 3">
    <name type="scientific">Novipirellula herctigrandis</name>
    <dbReference type="NCBI Taxonomy" id="2527986"/>
    <lineage>
        <taxon>Bacteria</taxon>
        <taxon>Pseudomonadati</taxon>
        <taxon>Planctomycetota</taxon>
        <taxon>Planctomycetia</taxon>
        <taxon>Pirellulales</taxon>
        <taxon>Pirellulaceae</taxon>
        <taxon>Novipirellula</taxon>
    </lineage>
</organism>
<protein>
    <recommendedName>
        <fullName evidence="4">DUF885 domain-containing protein</fullName>
    </recommendedName>
</protein>
<evidence type="ECO:0000256" key="1">
    <source>
        <dbReference type="SAM" id="SignalP"/>
    </source>
</evidence>
<reference evidence="2 3" key="1">
    <citation type="submission" date="2019-02" db="EMBL/GenBank/DDBJ databases">
        <title>Deep-cultivation of Planctomycetes and their phenomic and genomic characterization uncovers novel biology.</title>
        <authorList>
            <person name="Wiegand S."/>
            <person name="Jogler M."/>
            <person name="Boedeker C."/>
            <person name="Pinto D."/>
            <person name="Vollmers J."/>
            <person name="Rivas-Marin E."/>
            <person name="Kohn T."/>
            <person name="Peeters S.H."/>
            <person name="Heuer A."/>
            <person name="Rast P."/>
            <person name="Oberbeckmann S."/>
            <person name="Bunk B."/>
            <person name="Jeske O."/>
            <person name="Meyerdierks A."/>
            <person name="Storesund J.E."/>
            <person name="Kallscheuer N."/>
            <person name="Luecker S."/>
            <person name="Lage O.M."/>
            <person name="Pohl T."/>
            <person name="Merkel B.J."/>
            <person name="Hornburger P."/>
            <person name="Mueller R.-W."/>
            <person name="Bruemmer F."/>
            <person name="Labrenz M."/>
            <person name="Spormann A.M."/>
            <person name="Op Den Camp H."/>
            <person name="Overmann J."/>
            <person name="Amann R."/>
            <person name="Jetten M.S.M."/>
            <person name="Mascher T."/>
            <person name="Medema M.H."/>
            <person name="Devos D.P."/>
            <person name="Kaster A.-K."/>
            <person name="Ovreas L."/>
            <person name="Rohde M."/>
            <person name="Galperin M.Y."/>
            <person name="Jogler C."/>
        </authorList>
    </citation>
    <scope>NUCLEOTIDE SEQUENCE [LARGE SCALE GENOMIC DNA]</scope>
    <source>
        <strain evidence="2 3">CA13</strain>
    </source>
</reference>
<evidence type="ECO:0000313" key="3">
    <source>
        <dbReference type="Proteomes" id="UP000315010"/>
    </source>
</evidence>
<keyword evidence="3" id="KW-1185">Reference proteome</keyword>
<dbReference type="InterPro" id="IPR010281">
    <property type="entry name" value="DUF885"/>
</dbReference>
<dbReference type="PANTHER" id="PTHR33361:SF15">
    <property type="entry name" value="DUF885 FAMILY LIPOPROTEIN"/>
    <property type="match status" value="1"/>
</dbReference>
<evidence type="ECO:0000313" key="2">
    <source>
        <dbReference type="EMBL" id="TWT84299.1"/>
    </source>
</evidence>
<accession>A0A5C5ZAA5</accession>
<dbReference type="AlphaFoldDB" id="A0A5C5ZAA5"/>
<comment type="caution">
    <text evidence="2">The sequence shown here is derived from an EMBL/GenBank/DDBJ whole genome shotgun (WGS) entry which is preliminary data.</text>
</comment>
<feature type="signal peptide" evidence="1">
    <location>
        <begin position="1"/>
        <end position="20"/>
    </location>
</feature>
<dbReference type="PANTHER" id="PTHR33361">
    <property type="entry name" value="GLR0591 PROTEIN"/>
    <property type="match status" value="1"/>
</dbReference>
<sequence precursor="true">MNRTCTAIFAACMLTSVTIANDNSDAKFEQLGKQYIDQFAKFSPVNATSMGDHRFDGELDDVSDTARKSKLAWLRDLAKRIEGIEATQLSRSNQVDYALLKHSIEYRQWKIAELREWQWNPLVYTGISGNALYSLMARDFAPRRERLLNAAKRLEQFPRFFDQVRNVLVAQRVPEVHARTAVAQNRGVLKTIDNYIRPFLADLSSDERRRIETAIRTAENAVRKHQQWLEAELLQSAKGDYRLGIERYERKLAFALHSPLRRQEIRELGQRRIESLHDQMYVIAKPFYRKQYPLTRFPDKPSDPFRRAVIRFGLEKAYQESPKADEIVQTAQRSVADATEFLRKKDVISLVPDPLEIIVMPEFRRGVSLAYCDSPGPLETNQPTFYAVSPPPADWTDTQVKSHLREYNTRSLDVLTIHEAMPGHFLQLAHANRYEGKLRHLFQSGVFVEGWAVYTEWMMCEEGFREQDPLLKLITLKWYLRDVTNALLDQAIHVDGVSRSEGMRMMVEDAFQEEREAAGKWTRAQLTSAQLPTYFVGYLEHVALRRDAEKLGGDDFDLKTYHDKVLSFGSPPPQFVRALVLDLPIP</sequence>
<gene>
    <name evidence="2" type="ORF">CA13_57760</name>
</gene>
<dbReference type="Pfam" id="PF05960">
    <property type="entry name" value="DUF885"/>
    <property type="match status" value="1"/>
</dbReference>
<proteinExistence type="predicted"/>